<gene>
    <name evidence="1" type="ORF">RAE19_01275</name>
</gene>
<sequence length="175" mass="19106">MNKTFITIFMAWTLVGCGTATRTDPQVLSAKLIEKETPAWFLKPETNPSNHQAVGDGVSASMSGALSNARTAAFEGLCQSAGSVVRSQSKQFRQDTAQSSQQVNTTATRTFCPDLDVAAATVEKQHIIRDGSRFRAFVLLSLSKGDAGSRDFKSTSEAEFKELDRMNSEYKNNKQ</sequence>
<evidence type="ECO:0008006" key="3">
    <source>
        <dbReference type="Google" id="ProtNLM"/>
    </source>
</evidence>
<dbReference type="RefSeq" id="WP_313873215.1">
    <property type="nucleotide sequence ID" value="NZ_JAVBIK010000001.1"/>
</dbReference>
<comment type="caution">
    <text evidence="1">The sequence shown here is derived from an EMBL/GenBank/DDBJ whole genome shotgun (WGS) entry which is preliminary data.</text>
</comment>
<accession>A0ABU3KI96</accession>
<dbReference type="PROSITE" id="PS51257">
    <property type="entry name" value="PROKAR_LIPOPROTEIN"/>
    <property type="match status" value="1"/>
</dbReference>
<proteinExistence type="predicted"/>
<dbReference type="Proteomes" id="UP001321700">
    <property type="component" value="Unassembled WGS sequence"/>
</dbReference>
<dbReference type="EMBL" id="JAVBIK010000001">
    <property type="protein sequence ID" value="MDT7517385.1"/>
    <property type="molecule type" value="Genomic_DNA"/>
</dbReference>
<reference evidence="1 2" key="1">
    <citation type="submission" date="2023-08" db="EMBL/GenBank/DDBJ databases">
        <title>Rhodoferax potami sp. nov. and Rhodoferax mekongensis sp. nov., isolated from the Mekong River in Thailand.</title>
        <authorList>
            <person name="Kitikhun S."/>
            <person name="Charoenyingcharoen P."/>
            <person name="Siriarchawattana P."/>
            <person name="Likhitrattanapisal S."/>
            <person name="Nilsakha T."/>
            <person name="Chanpet A."/>
            <person name="Rattanawaree P."/>
            <person name="Ingsriswang S."/>
        </authorList>
    </citation>
    <scope>NUCLEOTIDE SEQUENCE [LARGE SCALE GENOMIC DNA]</scope>
    <source>
        <strain evidence="1 2">TBRC 17660</strain>
    </source>
</reference>
<protein>
    <recommendedName>
        <fullName evidence="3">Lipoprotein</fullName>
    </recommendedName>
</protein>
<organism evidence="1 2">
    <name type="scientific">Rhodoferax potami</name>
    <dbReference type="NCBI Taxonomy" id="3068338"/>
    <lineage>
        <taxon>Bacteria</taxon>
        <taxon>Pseudomonadati</taxon>
        <taxon>Pseudomonadota</taxon>
        <taxon>Betaproteobacteria</taxon>
        <taxon>Burkholderiales</taxon>
        <taxon>Comamonadaceae</taxon>
        <taxon>Rhodoferax</taxon>
    </lineage>
</organism>
<evidence type="ECO:0000313" key="1">
    <source>
        <dbReference type="EMBL" id="MDT7517385.1"/>
    </source>
</evidence>
<evidence type="ECO:0000313" key="2">
    <source>
        <dbReference type="Proteomes" id="UP001321700"/>
    </source>
</evidence>
<name>A0ABU3KI96_9BURK</name>
<keyword evidence="2" id="KW-1185">Reference proteome</keyword>